<name>A0ACB8BM84_9AGAM</name>
<dbReference type="EMBL" id="MU266384">
    <property type="protein sequence ID" value="KAH7926371.1"/>
    <property type="molecule type" value="Genomic_DNA"/>
</dbReference>
<evidence type="ECO:0000313" key="2">
    <source>
        <dbReference type="Proteomes" id="UP000790709"/>
    </source>
</evidence>
<organism evidence="1 2">
    <name type="scientific">Leucogyrophana mollusca</name>
    <dbReference type="NCBI Taxonomy" id="85980"/>
    <lineage>
        <taxon>Eukaryota</taxon>
        <taxon>Fungi</taxon>
        <taxon>Dikarya</taxon>
        <taxon>Basidiomycota</taxon>
        <taxon>Agaricomycotina</taxon>
        <taxon>Agaricomycetes</taxon>
        <taxon>Agaricomycetidae</taxon>
        <taxon>Boletales</taxon>
        <taxon>Boletales incertae sedis</taxon>
        <taxon>Leucogyrophana</taxon>
    </lineage>
</organism>
<gene>
    <name evidence="1" type="ORF">BV22DRAFT_1063116</name>
</gene>
<keyword evidence="2" id="KW-1185">Reference proteome</keyword>
<comment type="caution">
    <text evidence="1">The sequence shown here is derived from an EMBL/GenBank/DDBJ whole genome shotgun (WGS) entry which is preliminary data.</text>
</comment>
<reference evidence="1" key="1">
    <citation type="journal article" date="2021" name="New Phytol.">
        <title>Evolutionary innovations through gain and loss of genes in the ectomycorrhizal Boletales.</title>
        <authorList>
            <person name="Wu G."/>
            <person name="Miyauchi S."/>
            <person name="Morin E."/>
            <person name="Kuo A."/>
            <person name="Drula E."/>
            <person name="Varga T."/>
            <person name="Kohler A."/>
            <person name="Feng B."/>
            <person name="Cao Y."/>
            <person name="Lipzen A."/>
            <person name="Daum C."/>
            <person name="Hundley H."/>
            <person name="Pangilinan J."/>
            <person name="Johnson J."/>
            <person name="Barry K."/>
            <person name="LaButti K."/>
            <person name="Ng V."/>
            <person name="Ahrendt S."/>
            <person name="Min B."/>
            <person name="Choi I.G."/>
            <person name="Park H."/>
            <person name="Plett J.M."/>
            <person name="Magnuson J."/>
            <person name="Spatafora J.W."/>
            <person name="Nagy L.G."/>
            <person name="Henrissat B."/>
            <person name="Grigoriev I.V."/>
            <person name="Yang Z.L."/>
            <person name="Xu J."/>
            <person name="Martin F.M."/>
        </authorList>
    </citation>
    <scope>NUCLEOTIDE SEQUENCE</scope>
    <source>
        <strain evidence="1">KUC20120723A-06</strain>
    </source>
</reference>
<proteinExistence type="predicted"/>
<sequence>MSRSALSSVSALLAIAAIVGAQPDPADPTPLVDKKYAYPSGIPYQVDYNTAAIRGPQIGYNICNSTTENQQSLCQTSMVNHIDDFCLWAPPKPDSTIGDTEGQEVAWCTKPGHGTRLIPQGALSGVQYIKTPNYIQIVGYMDQTKLNMAAGDYGGELDPHGADLRGNPLGGLMYSNAFPSNNGNNGSYQQVIDWTNFMGGNFFCIKVCDPAGSNQQALCQNIYDRLGCEYNAPNNAQDGTFEVCQGDDMSPVGVYTSGTATMTYFQPPESLGPITSVPYTPVVPSSSNCVTYQSAQLFSGLPAPTGASTSASATGSAHPTGSAKPSSSGSKSGSAAAPSGTSNGAGAMGVSAVAGAAGVLFAMVFLS</sequence>
<evidence type="ECO:0000313" key="1">
    <source>
        <dbReference type="EMBL" id="KAH7926371.1"/>
    </source>
</evidence>
<dbReference type="Proteomes" id="UP000790709">
    <property type="component" value="Unassembled WGS sequence"/>
</dbReference>
<protein>
    <submittedName>
        <fullName evidence="1">Uncharacterized protein</fullName>
    </submittedName>
</protein>
<accession>A0ACB8BM84</accession>